<sequence length="52" mass="5775">GYAPRADDILLTGSSASLITNFKSYLYEAFTIKDLWLSCFCLGLEILRTPEG</sequence>
<keyword evidence="2" id="KW-1185">Reference proteome</keyword>
<dbReference type="EMBL" id="CACSLK010034598">
    <property type="protein sequence ID" value="CAA0841744.1"/>
    <property type="molecule type" value="Genomic_DNA"/>
</dbReference>
<protein>
    <submittedName>
        <fullName evidence="1">Uncharacterized protein</fullName>
    </submittedName>
</protein>
<feature type="non-terminal residue" evidence="1">
    <location>
        <position position="1"/>
    </location>
</feature>
<evidence type="ECO:0000313" key="2">
    <source>
        <dbReference type="Proteomes" id="UP001153555"/>
    </source>
</evidence>
<dbReference type="Proteomes" id="UP001153555">
    <property type="component" value="Unassembled WGS sequence"/>
</dbReference>
<reference evidence="1" key="1">
    <citation type="submission" date="2019-12" db="EMBL/GenBank/DDBJ databases">
        <authorList>
            <person name="Scholes J."/>
        </authorList>
    </citation>
    <scope>NUCLEOTIDE SEQUENCE</scope>
</reference>
<proteinExistence type="predicted"/>
<accession>A0A9N7P1U0</accession>
<evidence type="ECO:0000313" key="1">
    <source>
        <dbReference type="EMBL" id="CAA0841744.1"/>
    </source>
</evidence>
<organism evidence="1 2">
    <name type="scientific">Striga hermonthica</name>
    <name type="common">Purple witchweed</name>
    <name type="synonym">Buchnera hermonthica</name>
    <dbReference type="NCBI Taxonomy" id="68872"/>
    <lineage>
        <taxon>Eukaryota</taxon>
        <taxon>Viridiplantae</taxon>
        <taxon>Streptophyta</taxon>
        <taxon>Embryophyta</taxon>
        <taxon>Tracheophyta</taxon>
        <taxon>Spermatophyta</taxon>
        <taxon>Magnoliopsida</taxon>
        <taxon>eudicotyledons</taxon>
        <taxon>Gunneridae</taxon>
        <taxon>Pentapetalae</taxon>
        <taxon>asterids</taxon>
        <taxon>lamiids</taxon>
        <taxon>Lamiales</taxon>
        <taxon>Orobanchaceae</taxon>
        <taxon>Buchnereae</taxon>
        <taxon>Striga</taxon>
    </lineage>
</organism>
<comment type="caution">
    <text evidence="1">The sequence shown here is derived from an EMBL/GenBank/DDBJ whole genome shotgun (WGS) entry which is preliminary data.</text>
</comment>
<name>A0A9N7P1U0_STRHE</name>
<dbReference type="OrthoDB" id="1301315at2759"/>
<dbReference type="AlphaFoldDB" id="A0A9N7P1U0"/>
<gene>
    <name evidence="1" type="ORF">SHERM_07619</name>
</gene>
<feature type="non-terminal residue" evidence="1">
    <location>
        <position position="52"/>
    </location>
</feature>